<sequence>MTILWEEMVFLTNSAYGEESVEETIEMDATSVTSNTTIEIDLNIVIAPFFFFSLKPEDDDNLQDQTSETITTQTTQI</sequence>
<evidence type="ECO:0000313" key="1">
    <source>
        <dbReference type="EMBL" id="CCD74505.1"/>
    </source>
</evidence>
<accession>I0J3E5</accession>
<dbReference type="AlphaFoldDB" id="I0J3E5"/>
<protein>
    <submittedName>
        <fullName evidence="1">Uncharacterized protein</fullName>
    </submittedName>
</protein>
<dbReference type="EMBL" id="HE601750">
    <property type="protein sequence ID" value="CCD74505.1"/>
    <property type="molecule type" value="Genomic_DNA"/>
</dbReference>
<proteinExistence type="predicted"/>
<reference evidence="1" key="1">
    <citation type="journal article" date="2013" name="New Phytol.">
        <title>Plant Defensin type 1 (PDF1): protein promiscuity and expression variation within the Arabidopsis genus shed light on zinc tolerance acquisition in Arabidopsis halleri.</title>
        <authorList>
            <person name="Shahzad Z."/>
            <person name="Ranwez V."/>
            <person name="Fizames C."/>
            <person name="Marques L."/>
            <person name="Le Martret B."/>
            <person name="Alassimone J."/>
            <person name="Gode C."/>
            <person name="Lacombe E."/>
            <person name="Castillo T."/>
            <person name="Saumitou-Laprade P."/>
            <person name="Berthomieu P."/>
            <person name="Gosti F."/>
        </authorList>
    </citation>
    <scope>NUCLEOTIDE SEQUENCE</scope>
    <source>
        <tissue evidence="1">Leaves</tissue>
    </source>
</reference>
<name>I0J3E5_ARAHH</name>
<organism evidence="1">
    <name type="scientific">Arabidopsis halleri subsp. halleri</name>
    <name type="common">Arabis halleri</name>
    <dbReference type="NCBI Taxonomy" id="81971"/>
    <lineage>
        <taxon>Eukaryota</taxon>
        <taxon>Viridiplantae</taxon>
        <taxon>Streptophyta</taxon>
        <taxon>Embryophyta</taxon>
        <taxon>Tracheophyta</taxon>
        <taxon>Spermatophyta</taxon>
        <taxon>Magnoliopsida</taxon>
        <taxon>eudicotyledons</taxon>
        <taxon>Gunneridae</taxon>
        <taxon>Pentapetalae</taxon>
        <taxon>rosids</taxon>
        <taxon>malvids</taxon>
        <taxon>Brassicales</taxon>
        <taxon>Brassicaceae</taxon>
        <taxon>Camelineae</taxon>
        <taxon>Arabidopsis</taxon>
    </lineage>
</organism>